<evidence type="ECO:0000313" key="2">
    <source>
        <dbReference type="EMBL" id="MPC95330.1"/>
    </source>
</evidence>
<dbReference type="AlphaFoldDB" id="A0A5B7JEY9"/>
<reference evidence="2 3" key="1">
    <citation type="submission" date="2019-05" db="EMBL/GenBank/DDBJ databases">
        <title>Another draft genome of Portunus trituberculatus and its Hox gene families provides insights of decapod evolution.</title>
        <authorList>
            <person name="Jeong J.-H."/>
            <person name="Song I."/>
            <person name="Kim S."/>
            <person name="Choi T."/>
            <person name="Kim D."/>
            <person name="Ryu S."/>
            <person name="Kim W."/>
        </authorList>
    </citation>
    <scope>NUCLEOTIDE SEQUENCE [LARGE SCALE GENOMIC DNA]</scope>
    <source>
        <tissue evidence="2">Muscle</tissue>
    </source>
</reference>
<sequence>MSWLLDGEGLELLYKAEVCSSPEYVCLNLLDKVQDRAASLMKDNSATPAPHVHTLQHRHGVRVAGLTVVLKVQKKHTGHLQELRQPHSSHHTSSRPDPE</sequence>
<gene>
    <name evidence="2" type="ORF">E2C01_090536</name>
</gene>
<accession>A0A5B7JEY9</accession>
<keyword evidence="3" id="KW-1185">Reference proteome</keyword>
<organism evidence="2 3">
    <name type="scientific">Portunus trituberculatus</name>
    <name type="common">Swimming crab</name>
    <name type="synonym">Neptunus trituberculatus</name>
    <dbReference type="NCBI Taxonomy" id="210409"/>
    <lineage>
        <taxon>Eukaryota</taxon>
        <taxon>Metazoa</taxon>
        <taxon>Ecdysozoa</taxon>
        <taxon>Arthropoda</taxon>
        <taxon>Crustacea</taxon>
        <taxon>Multicrustacea</taxon>
        <taxon>Malacostraca</taxon>
        <taxon>Eumalacostraca</taxon>
        <taxon>Eucarida</taxon>
        <taxon>Decapoda</taxon>
        <taxon>Pleocyemata</taxon>
        <taxon>Brachyura</taxon>
        <taxon>Eubrachyura</taxon>
        <taxon>Portunoidea</taxon>
        <taxon>Portunidae</taxon>
        <taxon>Portuninae</taxon>
        <taxon>Portunus</taxon>
    </lineage>
</organism>
<evidence type="ECO:0000313" key="3">
    <source>
        <dbReference type="Proteomes" id="UP000324222"/>
    </source>
</evidence>
<name>A0A5B7JEY9_PORTR</name>
<protein>
    <submittedName>
        <fullName evidence="2">Uncharacterized protein</fullName>
    </submittedName>
</protein>
<proteinExistence type="predicted"/>
<evidence type="ECO:0000256" key="1">
    <source>
        <dbReference type="SAM" id="MobiDB-lite"/>
    </source>
</evidence>
<comment type="caution">
    <text evidence="2">The sequence shown here is derived from an EMBL/GenBank/DDBJ whole genome shotgun (WGS) entry which is preliminary data.</text>
</comment>
<feature type="region of interest" description="Disordered" evidence="1">
    <location>
        <begin position="75"/>
        <end position="99"/>
    </location>
</feature>
<dbReference type="EMBL" id="VSRR010101827">
    <property type="protein sequence ID" value="MPC95330.1"/>
    <property type="molecule type" value="Genomic_DNA"/>
</dbReference>
<dbReference type="Proteomes" id="UP000324222">
    <property type="component" value="Unassembled WGS sequence"/>
</dbReference>